<dbReference type="HOGENOM" id="CLU_1294552_0_0_1"/>
<accession>A0A0C3BRG1</accession>
<feature type="compositionally biased region" description="Pro residues" evidence="1">
    <location>
        <begin position="67"/>
        <end position="79"/>
    </location>
</feature>
<dbReference type="EMBL" id="KN831903">
    <property type="protein sequence ID" value="KIM34624.1"/>
    <property type="molecule type" value="Genomic_DNA"/>
</dbReference>
<evidence type="ECO:0000313" key="2">
    <source>
        <dbReference type="EMBL" id="KIM34624.1"/>
    </source>
</evidence>
<organism evidence="2 3">
    <name type="scientific">Hebeloma cylindrosporum</name>
    <dbReference type="NCBI Taxonomy" id="76867"/>
    <lineage>
        <taxon>Eukaryota</taxon>
        <taxon>Fungi</taxon>
        <taxon>Dikarya</taxon>
        <taxon>Basidiomycota</taxon>
        <taxon>Agaricomycotina</taxon>
        <taxon>Agaricomycetes</taxon>
        <taxon>Agaricomycetidae</taxon>
        <taxon>Agaricales</taxon>
        <taxon>Agaricineae</taxon>
        <taxon>Hymenogastraceae</taxon>
        <taxon>Hebeloma</taxon>
    </lineage>
</organism>
<sequence length="213" mass="22715">MGLFFTDRILRMWESYHLQTEEATRERLMMRTAHDRLEVIGNEMELFLGKARDRSVPATPWEQIFPPAQPPSSSPPPGSRAPTTPIGESATPGLLQTNAPPPSPVEETTTNGGPALPGMEDGDPVNRDAVPASGGAVPANEEPRPATQSSTPANGVIPAQVPTVARLPPAAPRASSLGLPPVPTRQDSAGRKRSLSAIPEDLEPSRSKRSRTE</sequence>
<feature type="compositionally biased region" description="Basic and acidic residues" evidence="1">
    <location>
        <begin position="203"/>
        <end position="213"/>
    </location>
</feature>
<gene>
    <name evidence="2" type="ORF">M413DRAFT_153113</name>
</gene>
<dbReference type="Proteomes" id="UP000053424">
    <property type="component" value="Unassembled WGS sequence"/>
</dbReference>
<name>A0A0C3BRG1_HEBCY</name>
<evidence type="ECO:0000256" key="1">
    <source>
        <dbReference type="SAM" id="MobiDB-lite"/>
    </source>
</evidence>
<dbReference type="AlphaFoldDB" id="A0A0C3BRG1"/>
<keyword evidence="3" id="KW-1185">Reference proteome</keyword>
<reference evidence="3" key="2">
    <citation type="submission" date="2015-01" db="EMBL/GenBank/DDBJ databases">
        <title>Evolutionary Origins and Diversification of the Mycorrhizal Mutualists.</title>
        <authorList>
            <consortium name="DOE Joint Genome Institute"/>
            <consortium name="Mycorrhizal Genomics Consortium"/>
            <person name="Kohler A."/>
            <person name="Kuo A."/>
            <person name="Nagy L.G."/>
            <person name="Floudas D."/>
            <person name="Copeland A."/>
            <person name="Barry K.W."/>
            <person name="Cichocki N."/>
            <person name="Veneault-Fourrey C."/>
            <person name="LaButti K."/>
            <person name="Lindquist E.A."/>
            <person name="Lipzen A."/>
            <person name="Lundell T."/>
            <person name="Morin E."/>
            <person name="Murat C."/>
            <person name="Riley R."/>
            <person name="Ohm R."/>
            <person name="Sun H."/>
            <person name="Tunlid A."/>
            <person name="Henrissat B."/>
            <person name="Grigoriev I.V."/>
            <person name="Hibbett D.S."/>
            <person name="Martin F."/>
        </authorList>
    </citation>
    <scope>NUCLEOTIDE SEQUENCE [LARGE SCALE GENOMIC DNA]</scope>
    <source>
        <strain evidence="3">h7</strain>
    </source>
</reference>
<reference evidence="2 3" key="1">
    <citation type="submission" date="2014-04" db="EMBL/GenBank/DDBJ databases">
        <authorList>
            <consortium name="DOE Joint Genome Institute"/>
            <person name="Kuo A."/>
            <person name="Gay G."/>
            <person name="Dore J."/>
            <person name="Kohler A."/>
            <person name="Nagy L.G."/>
            <person name="Floudas D."/>
            <person name="Copeland A."/>
            <person name="Barry K.W."/>
            <person name="Cichocki N."/>
            <person name="Veneault-Fourrey C."/>
            <person name="LaButti K."/>
            <person name="Lindquist E.A."/>
            <person name="Lipzen A."/>
            <person name="Lundell T."/>
            <person name="Morin E."/>
            <person name="Murat C."/>
            <person name="Sun H."/>
            <person name="Tunlid A."/>
            <person name="Henrissat B."/>
            <person name="Grigoriev I.V."/>
            <person name="Hibbett D.S."/>
            <person name="Martin F."/>
            <person name="Nordberg H.P."/>
            <person name="Cantor M.N."/>
            <person name="Hua S.X."/>
        </authorList>
    </citation>
    <scope>NUCLEOTIDE SEQUENCE [LARGE SCALE GENOMIC DNA]</scope>
    <source>
        <strain evidence="3">h7</strain>
    </source>
</reference>
<feature type="region of interest" description="Disordered" evidence="1">
    <location>
        <begin position="61"/>
        <end position="213"/>
    </location>
</feature>
<feature type="compositionally biased region" description="Low complexity" evidence="1">
    <location>
        <begin position="165"/>
        <end position="179"/>
    </location>
</feature>
<evidence type="ECO:0000313" key="3">
    <source>
        <dbReference type="Proteomes" id="UP000053424"/>
    </source>
</evidence>
<protein>
    <submittedName>
        <fullName evidence="2">Uncharacterized protein</fullName>
    </submittedName>
</protein>
<proteinExistence type="predicted"/>